<sequence>MSSDALWSVTAGAAMLLFAYVQLFNLVTRRIRGAASLLALAVSVACWVHGEQALTVSVAGLVLLIGVLAKKWEWEVGDFLDELYPDRRAGRQVGLWVNWVFNPVMLLTARRRLFRDPQLRERLESLSFGAPGSGPREVDSSKRPGGGTGGRHRSSTEDRRTL</sequence>
<reference evidence="3 4" key="1">
    <citation type="submission" date="2020-07" db="EMBL/GenBank/DDBJ databases">
        <title>Sequencing the genomes of 1000 actinobacteria strains.</title>
        <authorList>
            <person name="Klenk H.-P."/>
        </authorList>
    </citation>
    <scope>NUCLEOTIDE SEQUENCE [LARGE SCALE GENOMIC DNA]</scope>
    <source>
        <strain evidence="3 4">DSM 18448</strain>
    </source>
</reference>
<gene>
    <name evidence="3" type="ORF">F4554_001211</name>
</gene>
<dbReference type="EMBL" id="JACBZH010000001">
    <property type="protein sequence ID" value="NYH88573.1"/>
    <property type="molecule type" value="Genomic_DNA"/>
</dbReference>
<name>A0A852Z871_9ACTN</name>
<keyword evidence="2" id="KW-1133">Transmembrane helix</keyword>
<dbReference type="AlphaFoldDB" id="A0A852Z871"/>
<evidence type="ECO:0000313" key="3">
    <source>
        <dbReference type="EMBL" id="NYH88573.1"/>
    </source>
</evidence>
<feature type="transmembrane region" description="Helical" evidence="2">
    <location>
        <begin position="6"/>
        <end position="26"/>
    </location>
</feature>
<organism evidence="3 4">
    <name type="scientific">Actinopolymorpha rutila</name>
    <dbReference type="NCBI Taxonomy" id="446787"/>
    <lineage>
        <taxon>Bacteria</taxon>
        <taxon>Bacillati</taxon>
        <taxon>Actinomycetota</taxon>
        <taxon>Actinomycetes</taxon>
        <taxon>Propionibacteriales</taxon>
        <taxon>Actinopolymorphaceae</taxon>
        <taxon>Actinopolymorpha</taxon>
    </lineage>
</organism>
<keyword evidence="4" id="KW-1185">Reference proteome</keyword>
<feature type="region of interest" description="Disordered" evidence="1">
    <location>
        <begin position="125"/>
        <end position="162"/>
    </location>
</feature>
<protein>
    <submittedName>
        <fullName evidence="3">Uncharacterized protein</fullName>
    </submittedName>
</protein>
<evidence type="ECO:0000256" key="1">
    <source>
        <dbReference type="SAM" id="MobiDB-lite"/>
    </source>
</evidence>
<dbReference type="Proteomes" id="UP000579605">
    <property type="component" value="Unassembled WGS sequence"/>
</dbReference>
<proteinExistence type="predicted"/>
<dbReference type="RefSeq" id="WP_179786452.1">
    <property type="nucleotide sequence ID" value="NZ_BAAARR010000022.1"/>
</dbReference>
<comment type="caution">
    <text evidence="3">The sequence shown here is derived from an EMBL/GenBank/DDBJ whole genome shotgun (WGS) entry which is preliminary data.</text>
</comment>
<evidence type="ECO:0000256" key="2">
    <source>
        <dbReference type="SAM" id="Phobius"/>
    </source>
</evidence>
<keyword evidence="2" id="KW-0812">Transmembrane</keyword>
<keyword evidence="2" id="KW-0472">Membrane</keyword>
<evidence type="ECO:0000313" key="4">
    <source>
        <dbReference type="Proteomes" id="UP000579605"/>
    </source>
</evidence>
<accession>A0A852Z871</accession>